<proteinExistence type="predicted"/>
<dbReference type="Proteomes" id="UP000654918">
    <property type="component" value="Unassembled WGS sequence"/>
</dbReference>
<feature type="region of interest" description="Disordered" evidence="1">
    <location>
        <begin position="45"/>
        <end position="119"/>
    </location>
</feature>
<evidence type="ECO:0000256" key="1">
    <source>
        <dbReference type="SAM" id="MobiDB-lite"/>
    </source>
</evidence>
<protein>
    <submittedName>
        <fullName evidence="2">Uncharacterized protein</fullName>
    </submittedName>
</protein>
<sequence>MGNRYDYRDEYPPRRRHSPTYSDYAAVSPEYSPTRDAAAVRVAQRQYEYPDRKGQVEVYDSRRDRPREKEYYYEERRSRSRPRSEVYDYDRGREHGHGKYHHHHRQDPSRRKRRHSSGGPNWIQAAIAAASAGIIEAGLSRHDRDRTARVVTAAAGAGAIDAVAGRNNEKPHKSWEHIVGSTVGGLMVDRVAHGSGRR</sequence>
<keyword evidence="3" id="KW-1185">Reference proteome</keyword>
<organism evidence="2 3">
    <name type="scientific">Colletotrichum plurivorum</name>
    <dbReference type="NCBI Taxonomy" id="2175906"/>
    <lineage>
        <taxon>Eukaryota</taxon>
        <taxon>Fungi</taxon>
        <taxon>Dikarya</taxon>
        <taxon>Ascomycota</taxon>
        <taxon>Pezizomycotina</taxon>
        <taxon>Sordariomycetes</taxon>
        <taxon>Hypocreomycetidae</taxon>
        <taxon>Glomerellales</taxon>
        <taxon>Glomerellaceae</taxon>
        <taxon>Colletotrichum</taxon>
        <taxon>Colletotrichum orchidearum species complex</taxon>
    </lineage>
</organism>
<dbReference type="AlphaFoldDB" id="A0A8H6K3T0"/>
<comment type="caution">
    <text evidence="2">The sequence shown here is derived from an EMBL/GenBank/DDBJ whole genome shotgun (WGS) entry which is preliminary data.</text>
</comment>
<accession>A0A8H6K3T0</accession>
<feature type="compositionally biased region" description="Basic residues" evidence="1">
    <location>
        <begin position="98"/>
        <end position="116"/>
    </location>
</feature>
<evidence type="ECO:0000313" key="3">
    <source>
        <dbReference type="Proteomes" id="UP000654918"/>
    </source>
</evidence>
<name>A0A8H6K3T0_9PEZI</name>
<gene>
    <name evidence="2" type="ORF">CPLU01_11162</name>
</gene>
<feature type="region of interest" description="Disordered" evidence="1">
    <location>
        <begin position="1"/>
        <end position="33"/>
    </location>
</feature>
<evidence type="ECO:0000313" key="2">
    <source>
        <dbReference type="EMBL" id="KAF6823853.1"/>
    </source>
</evidence>
<feature type="compositionally biased region" description="Basic and acidic residues" evidence="1">
    <location>
        <begin position="48"/>
        <end position="97"/>
    </location>
</feature>
<dbReference type="EMBL" id="WIGO01000204">
    <property type="protein sequence ID" value="KAF6823853.1"/>
    <property type="molecule type" value="Genomic_DNA"/>
</dbReference>
<feature type="compositionally biased region" description="Basic and acidic residues" evidence="1">
    <location>
        <begin position="1"/>
        <end position="13"/>
    </location>
</feature>
<reference evidence="2" key="1">
    <citation type="journal article" date="2020" name="Phytopathology">
        <title>Genome Sequence Resources of Colletotrichum truncatum, C. plurivorum, C. musicola, and C. sojae: Four Species Pathogenic to Soybean (Glycine max).</title>
        <authorList>
            <person name="Rogerio F."/>
            <person name="Boufleur T.R."/>
            <person name="Ciampi-Guillardi M."/>
            <person name="Sukno S.A."/>
            <person name="Thon M.R."/>
            <person name="Massola Junior N.S."/>
            <person name="Baroncelli R."/>
        </authorList>
    </citation>
    <scope>NUCLEOTIDE SEQUENCE</scope>
    <source>
        <strain evidence="2">LFN00145</strain>
    </source>
</reference>